<protein>
    <submittedName>
        <fullName evidence="2">Uncharacterized protein</fullName>
    </submittedName>
</protein>
<name>A0A4U6X7D6_9PEZI</name>
<proteinExistence type="predicted"/>
<organism evidence="2 3">
    <name type="scientific">Colletotrichum tanaceti</name>
    <dbReference type="NCBI Taxonomy" id="1306861"/>
    <lineage>
        <taxon>Eukaryota</taxon>
        <taxon>Fungi</taxon>
        <taxon>Dikarya</taxon>
        <taxon>Ascomycota</taxon>
        <taxon>Pezizomycotina</taxon>
        <taxon>Sordariomycetes</taxon>
        <taxon>Hypocreomycetidae</taxon>
        <taxon>Glomerellales</taxon>
        <taxon>Glomerellaceae</taxon>
        <taxon>Colletotrichum</taxon>
        <taxon>Colletotrichum destructivum species complex</taxon>
    </lineage>
</organism>
<feature type="compositionally biased region" description="Basic and acidic residues" evidence="1">
    <location>
        <begin position="22"/>
        <end position="31"/>
    </location>
</feature>
<comment type="caution">
    <text evidence="2">The sequence shown here is derived from an EMBL/GenBank/DDBJ whole genome shotgun (WGS) entry which is preliminary data.</text>
</comment>
<keyword evidence="3" id="KW-1185">Reference proteome</keyword>
<dbReference type="Proteomes" id="UP000310108">
    <property type="component" value="Unassembled WGS sequence"/>
</dbReference>
<evidence type="ECO:0000313" key="3">
    <source>
        <dbReference type="Proteomes" id="UP000310108"/>
    </source>
</evidence>
<dbReference type="EMBL" id="PJEX01000307">
    <property type="protein sequence ID" value="TKW51402.1"/>
    <property type="molecule type" value="Genomic_DNA"/>
</dbReference>
<feature type="region of interest" description="Disordered" evidence="1">
    <location>
        <begin position="22"/>
        <end position="66"/>
    </location>
</feature>
<evidence type="ECO:0000313" key="2">
    <source>
        <dbReference type="EMBL" id="TKW51402.1"/>
    </source>
</evidence>
<dbReference type="AlphaFoldDB" id="A0A4U6X7D6"/>
<sequence length="66" mass="7423">MAKTTYSGVWWWLRPLWEKRISASSPDKEARQTGLDPDPGRVQPSSRPAVPANRNAAPRGLNEFMS</sequence>
<reference evidence="2 3" key="1">
    <citation type="journal article" date="2019" name="PLoS ONE">
        <title>Comparative genome analysis indicates high evolutionary potential of pathogenicity genes in Colletotrichum tanaceti.</title>
        <authorList>
            <person name="Lelwala R.V."/>
            <person name="Korhonen P.K."/>
            <person name="Young N.D."/>
            <person name="Scott J.B."/>
            <person name="Ades P.A."/>
            <person name="Gasser R.B."/>
            <person name="Taylor P.W.J."/>
        </authorList>
    </citation>
    <scope>NUCLEOTIDE SEQUENCE [LARGE SCALE GENOMIC DNA]</scope>
    <source>
        <strain evidence="2">BRIP57314</strain>
    </source>
</reference>
<accession>A0A4U6X7D6</accession>
<feature type="compositionally biased region" description="Low complexity" evidence="1">
    <location>
        <begin position="47"/>
        <end position="59"/>
    </location>
</feature>
<evidence type="ECO:0000256" key="1">
    <source>
        <dbReference type="SAM" id="MobiDB-lite"/>
    </source>
</evidence>
<gene>
    <name evidence="2" type="ORF">CTA1_4390</name>
</gene>